<evidence type="ECO:0000313" key="2">
    <source>
        <dbReference type="Proteomes" id="UP000265520"/>
    </source>
</evidence>
<proteinExistence type="predicted"/>
<dbReference type="Proteomes" id="UP000265520">
    <property type="component" value="Unassembled WGS sequence"/>
</dbReference>
<dbReference type="EMBL" id="LXQA010157593">
    <property type="protein sequence ID" value="MCI27147.1"/>
    <property type="molecule type" value="Genomic_DNA"/>
</dbReference>
<accession>A0A392QT29</accession>
<reference evidence="1 2" key="1">
    <citation type="journal article" date="2018" name="Front. Plant Sci.">
        <title>Red Clover (Trifolium pratense) and Zigzag Clover (T. medium) - A Picture of Genomic Similarities and Differences.</title>
        <authorList>
            <person name="Dluhosova J."/>
            <person name="Istvanek J."/>
            <person name="Nedelnik J."/>
            <person name="Repkova J."/>
        </authorList>
    </citation>
    <scope>NUCLEOTIDE SEQUENCE [LARGE SCALE GENOMIC DNA]</scope>
    <source>
        <strain evidence="2">cv. 10/8</strain>
        <tissue evidence="1">Leaf</tissue>
    </source>
</reference>
<comment type="caution">
    <text evidence="1">The sequence shown here is derived from an EMBL/GenBank/DDBJ whole genome shotgun (WGS) entry which is preliminary data.</text>
</comment>
<sequence>MYNSTIGDADDAKRDRALLSRSEIPHDEHPLSLGKTSVWNQFFQSP</sequence>
<dbReference type="AlphaFoldDB" id="A0A392QT29"/>
<protein>
    <submittedName>
        <fullName evidence="1">TBC1 domain family member</fullName>
    </submittedName>
</protein>
<evidence type="ECO:0000313" key="1">
    <source>
        <dbReference type="EMBL" id="MCI27147.1"/>
    </source>
</evidence>
<organism evidence="1 2">
    <name type="scientific">Trifolium medium</name>
    <dbReference type="NCBI Taxonomy" id="97028"/>
    <lineage>
        <taxon>Eukaryota</taxon>
        <taxon>Viridiplantae</taxon>
        <taxon>Streptophyta</taxon>
        <taxon>Embryophyta</taxon>
        <taxon>Tracheophyta</taxon>
        <taxon>Spermatophyta</taxon>
        <taxon>Magnoliopsida</taxon>
        <taxon>eudicotyledons</taxon>
        <taxon>Gunneridae</taxon>
        <taxon>Pentapetalae</taxon>
        <taxon>rosids</taxon>
        <taxon>fabids</taxon>
        <taxon>Fabales</taxon>
        <taxon>Fabaceae</taxon>
        <taxon>Papilionoideae</taxon>
        <taxon>50 kb inversion clade</taxon>
        <taxon>NPAAA clade</taxon>
        <taxon>Hologalegina</taxon>
        <taxon>IRL clade</taxon>
        <taxon>Trifolieae</taxon>
        <taxon>Trifolium</taxon>
    </lineage>
</organism>
<keyword evidence="2" id="KW-1185">Reference proteome</keyword>
<name>A0A392QT29_9FABA</name>